<proteinExistence type="inferred from homology"/>
<protein>
    <submittedName>
        <fullName evidence="3">Bacterial sugar transferase</fullName>
    </submittedName>
</protein>
<dbReference type="PANTHER" id="PTHR30576:SF8">
    <property type="entry name" value="UNDECAPRENYL-PHOSPHATE GALACTOSE PHOSPHOTRANSFERASE"/>
    <property type="match status" value="1"/>
</dbReference>
<dbReference type="EMBL" id="CAADHO010000018">
    <property type="protein sequence ID" value="VFQ47469.1"/>
    <property type="molecule type" value="Genomic_DNA"/>
</dbReference>
<keyword evidence="4" id="KW-1185">Reference proteome</keyword>
<sequence length="200" mass="22569">MKRVVDFSVALVAIVILSPVLSVVGLMVWKKLGSPILFRQQRPGLNGNPFQIIKFRTMVDALGQNGHQLPDALRMTPFGNFLRSTSLDELPELWNVLKGDMSLVGPRPLLMEYLPLYNSEQNRRHDMRPGITGWAQINGRNGLAWEDKFKLDVWYIDNHSLILDIRILIFTVLKVFKREGVSAEGEATMSCFTGSTGNDI</sequence>
<evidence type="ECO:0000259" key="2">
    <source>
        <dbReference type="Pfam" id="PF02397"/>
    </source>
</evidence>
<gene>
    <name evidence="3" type="ORF">MSL71_51690</name>
</gene>
<dbReference type="Pfam" id="PF02397">
    <property type="entry name" value="Bac_transf"/>
    <property type="match status" value="1"/>
</dbReference>
<name>A0A4U8YVJ6_9BACT</name>
<keyword evidence="3" id="KW-0808">Transferase</keyword>
<dbReference type="InterPro" id="IPR003362">
    <property type="entry name" value="Bact_transf"/>
</dbReference>
<dbReference type="RefSeq" id="WP_180147328.1">
    <property type="nucleotide sequence ID" value="NZ_CAADHO010000018.1"/>
</dbReference>
<accession>A0A4U8YVJ6</accession>
<feature type="domain" description="Bacterial sugar transferase" evidence="2">
    <location>
        <begin position="2"/>
        <end position="177"/>
    </location>
</feature>
<evidence type="ECO:0000313" key="3">
    <source>
        <dbReference type="EMBL" id="VFQ47469.1"/>
    </source>
</evidence>
<reference evidence="3 4" key="1">
    <citation type="submission" date="2019-03" db="EMBL/GenBank/DDBJ databases">
        <authorList>
            <person name="Nijsse B."/>
        </authorList>
    </citation>
    <scope>NUCLEOTIDE SEQUENCE [LARGE SCALE GENOMIC DNA]</scope>
    <source>
        <strain evidence="3">Desulfoluna butyratoxydans MSL71</strain>
    </source>
</reference>
<dbReference type="AlphaFoldDB" id="A0A4U8YVJ6"/>
<dbReference type="PANTHER" id="PTHR30576">
    <property type="entry name" value="COLANIC BIOSYNTHESIS UDP-GLUCOSE LIPID CARRIER TRANSFERASE"/>
    <property type="match status" value="1"/>
</dbReference>
<dbReference type="Proteomes" id="UP000507962">
    <property type="component" value="Unassembled WGS sequence"/>
</dbReference>
<organism evidence="3 4">
    <name type="scientific">Desulfoluna butyratoxydans</name>
    <dbReference type="NCBI Taxonomy" id="231438"/>
    <lineage>
        <taxon>Bacteria</taxon>
        <taxon>Pseudomonadati</taxon>
        <taxon>Thermodesulfobacteriota</taxon>
        <taxon>Desulfobacteria</taxon>
        <taxon>Desulfobacterales</taxon>
        <taxon>Desulfolunaceae</taxon>
        <taxon>Desulfoluna</taxon>
    </lineage>
</organism>
<dbReference type="GO" id="GO:0016780">
    <property type="term" value="F:phosphotransferase activity, for other substituted phosphate groups"/>
    <property type="evidence" value="ECO:0007669"/>
    <property type="project" value="TreeGrafter"/>
</dbReference>
<comment type="similarity">
    <text evidence="1">Belongs to the bacterial sugar transferase family.</text>
</comment>
<evidence type="ECO:0000313" key="4">
    <source>
        <dbReference type="Proteomes" id="UP000507962"/>
    </source>
</evidence>
<evidence type="ECO:0000256" key="1">
    <source>
        <dbReference type="ARBA" id="ARBA00006464"/>
    </source>
</evidence>